<gene>
    <name evidence="1" type="ORF">ME9_00924</name>
</gene>
<organism evidence="1 2">
    <name type="scientific">Bartonella taylorii 8TBB</name>
    <dbReference type="NCBI Taxonomy" id="1094560"/>
    <lineage>
        <taxon>Bacteria</taxon>
        <taxon>Pseudomonadati</taxon>
        <taxon>Pseudomonadota</taxon>
        <taxon>Alphaproteobacteria</taxon>
        <taxon>Hyphomicrobiales</taxon>
        <taxon>Bartonellaceae</taxon>
        <taxon>Bartonella</taxon>
    </lineage>
</organism>
<dbReference type="AlphaFoldDB" id="A0A9P2W2T4"/>
<dbReference type="Proteomes" id="UP000002648">
    <property type="component" value="Unassembled WGS sequence"/>
</dbReference>
<evidence type="ECO:0000313" key="2">
    <source>
        <dbReference type="Proteomes" id="UP000002648"/>
    </source>
</evidence>
<sequence>MAPLKPLILIIHQEQQCQVKHQTGFIGPVRRLRTCYTSKEEALTAVASESDHLCCVVGSGSLSFEGQPEIMADQPLVLQGFRAEINCP</sequence>
<evidence type="ECO:0000313" key="1">
    <source>
        <dbReference type="EMBL" id="EJF94611.1"/>
    </source>
</evidence>
<keyword evidence="2" id="KW-1185">Reference proteome</keyword>
<protein>
    <submittedName>
        <fullName evidence="1">Uncharacterized protein</fullName>
    </submittedName>
</protein>
<name>A0A9P2W2T4_BARTA</name>
<comment type="caution">
    <text evidence="1">The sequence shown here is derived from an EMBL/GenBank/DDBJ whole genome shotgun (WGS) entry which is preliminary data.</text>
</comment>
<proteinExistence type="predicted"/>
<accession>A0A9P2W2T4</accession>
<dbReference type="EMBL" id="AIMD01000033">
    <property type="protein sequence ID" value="EJF94611.1"/>
    <property type="molecule type" value="Genomic_DNA"/>
</dbReference>
<reference evidence="1 2" key="1">
    <citation type="submission" date="2012-03" db="EMBL/GenBank/DDBJ databases">
        <title>The Genome Sequence of Bartonella taylorii 8TBB.</title>
        <authorList>
            <consortium name="The Broad Institute Genome Sequencing Platform"/>
            <consortium name="The Broad Institute Genome Sequencing Center for Infectious Disease"/>
            <person name="Feldgarden M."/>
            <person name="Kirby J."/>
            <person name="Kosoy M."/>
            <person name="Birtles R."/>
            <person name="Probert W.S."/>
            <person name="Chiaraviglio L."/>
            <person name="Young S.K."/>
            <person name="Zeng Q."/>
            <person name="Gargeya S."/>
            <person name="Fitzgerald M."/>
            <person name="Haas B."/>
            <person name="Abouelleil A."/>
            <person name="Alvarado L."/>
            <person name="Arachchi H.M."/>
            <person name="Berlin A."/>
            <person name="Chapman S.B."/>
            <person name="Gearin G."/>
            <person name="Goldberg J."/>
            <person name="Griggs A."/>
            <person name="Gujja S."/>
            <person name="Hansen M."/>
            <person name="Heiman D."/>
            <person name="Howarth C."/>
            <person name="Larimer J."/>
            <person name="Lui A."/>
            <person name="MacDonald P.J.P."/>
            <person name="McCowen C."/>
            <person name="Montmayeur A."/>
            <person name="Murphy C."/>
            <person name="Neiman D."/>
            <person name="Pearson M."/>
            <person name="Priest M."/>
            <person name="Roberts A."/>
            <person name="Saif S."/>
            <person name="Shea T."/>
            <person name="Sisk P."/>
            <person name="Stolte C."/>
            <person name="Sykes S."/>
            <person name="Wortman J."/>
            <person name="Nusbaum C."/>
            <person name="Birren B."/>
        </authorList>
    </citation>
    <scope>NUCLEOTIDE SEQUENCE [LARGE SCALE GENOMIC DNA]</scope>
    <source>
        <strain evidence="1 2">8TBB</strain>
    </source>
</reference>